<accession>A0ABW5TPJ9</accession>
<dbReference type="InterPro" id="IPR002559">
    <property type="entry name" value="Transposase_11"/>
</dbReference>
<dbReference type="InterPro" id="IPR012337">
    <property type="entry name" value="RNaseH-like_sf"/>
</dbReference>
<dbReference type="SUPFAM" id="SSF53098">
    <property type="entry name" value="Ribonuclease H-like"/>
    <property type="match status" value="1"/>
</dbReference>
<keyword evidence="3" id="KW-1185">Reference proteome</keyword>
<comment type="caution">
    <text evidence="2">The sequence shown here is derived from an EMBL/GenBank/DDBJ whole genome shotgun (WGS) entry which is preliminary data.</text>
</comment>
<evidence type="ECO:0000313" key="2">
    <source>
        <dbReference type="EMBL" id="MFD2730903.1"/>
    </source>
</evidence>
<dbReference type="RefSeq" id="WP_379041312.1">
    <property type="nucleotide sequence ID" value="NZ_JBHSKW010000010.1"/>
</dbReference>
<feature type="domain" description="Transposase IS4-like" evidence="1">
    <location>
        <begin position="47"/>
        <end position="205"/>
    </location>
</feature>
<gene>
    <name evidence="2" type="ORF">ACFSSE_04235</name>
</gene>
<dbReference type="Proteomes" id="UP001597546">
    <property type="component" value="Unassembled WGS sequence"/>
</dbReference>
<evidence type="ECO:0000313" key="3">
    <source>
        <dbReference type="Proteomes" id="UP001597546"/>
    </source>
</evidence>
<evidence type="ECO:0000259" key="1">
    <source>
        <dbReference type="Pfam" id="PF01609"/>
    </source>
</evidence>
<name>A0ABW5TPJ9_9SPHI</name>
<sequence length="300" mass="35587">MLWRNKELVRGRDSTGKIIGFVRCAERRNSRCGSGEPEYRERELALRHATQWKKNDLIIYDRGYPSYDFVNEHIKQHIDCLIRVKVSYSLVVATFVRGGKKSIITEIYPKEKQSTEGKDYNKNTGLKVRLLRIELPSGEIEVLMTTLMDSEKYPSKMFKELYFLRWGVETFYDELKNKLKIEWFTGYSQLSIQQDFFCAIFISNLQSVIVNDIKGELREQNKDRKYDYKVNTNLSYGFLKNRIMELLYLKAPLDNIFRELKNLFLKNTIPVRNNRVNIRHVGKYRGRIRPKVTKNQRDAI</sequence>
<dbReference type="Pfam" id="PF01609">
    <property type="entry name" value="DDE_Tnp_1"/>
    <property type="match status" value="1"/>
</dbReference>
<reference evidence="3" key="1">
    <citation type="journal article" date="2019" name="Int. J. Syst. Evol. Microbiol.">
        <title>The Global Catalogue of Microorganisms (GCM) 10K type strain sequencing project: providing services to taxonomists for standard genome sequencing and annotation.</title>
        <authorList>
            <consortium name="The Broad Institute Genomics Platform"/>
            <consortium name="The Broad Institute Genome Sequencing Center for Infectious Disease"/>
            <person name="Wu L."/>
            <person name="Ma J."/>
        </authorList>
    </citation>
    <scope>NUCLEOTIDE SEQUENCE [LARGE SCALE GENOMIC DNA]</scope>
    <source>
        <strain evidence="3">KCTC 42456</strain>
    </source>
</reference>
<dbReference type="EMBL" id="JBHULV010000010">
    <property type="protein sequence ID" value="MFD2730903.1"/>
    <property type="molecule type" value="Genomic_DNA"/>
</dbReference>
<protein>
    <submittedName>
        <fullName evidence="2">Transposase</fullName>
    </submittedName>
</protein>
<organism evidence="2 3">
    <name type="scientific">Pedobacter alpinus</name>
    <dbReference type="NCBI Taxonomy" id="1590643"/>
    <lineage>
        <taxon>Bacteria</taxon>
        <taxon>Pseudomonadati</taxon>
        <taxon>Bacteroidota</taxon>
        <taxon>Sphingobacteriia</taxon>
        <taxon>Sphingobacteriales</taxon>
        <taxon>Sphingobacteriaceae</taxon>
        <taxon>Pedobacter</taxon>
    </lineage>
</organism>
<proteinExistence type="predicted"/>